<accession>A0ACC2XPC2</accession>
<dbReference type="Proteomes" id="UP001234202">
    <property type="component" value="Unassembled WGS sequence"/>
</dbReference>
<organism evidence="1 2">
    <name type="scientific">Naganishia onofrii</name>
    <dbReference type="NCBI Taxonomy" id="1851511"/>
    <lineage>
        <taxon>Eukaryota</taxon>
        <taxon>Fungi</taxon>
        <taxon>Dikarya</taxon>
        <taxon>Basidiomycota</taxon>
        <taxon>Agaricomycotina</taxon>
        <taxon>Tremellomycetes</taxon>
        <taxon>Filobasidiales</taxon>
        <taxon>Filobasidiaceae</taxon>
        <taxon>Naganishia</taxon>
    </lineage>
</organism>
<evidence type="ECO:0000313" key="2">
    <source>
        <dbReference type="Proteomes" id="UP001234202"/>
    </source>
</evidence>
<comment type="caution">
    <text evidence="1">The sequence shown here is derived from an EMBL/GenBank/DDBJ whole genome shotgun (WGS) entry which is preliminary data.</text>
</comment>
<name>A0ACC2XPC2_9TREE</name>
<gene>
    <name evidence="1" type="ORF">QFC24_002497</name>
</gene>
<proteinExistence type="predicted"/>
<sequence>MPSEPQYHGYSQTSDTIVDFPHRTATSPPVVSPRLEQLLNGIALDSMSSMPGKTRFLEETRSTMKEKTRLPPRQTKDEEVALDLEEEEQIGVEESMENRSLQSELVQSISVSIRRFIDQCVRQTRFSYTRLPDVSQEPQWIIRRVSLTPVMDHLNKRTGFNRAKIVAILLPAILFMALSMSIVRHYRSWSFESSSSWDGSANSSGPPSTSTLDVASPYYHLFDLSSLPKPAINSQLPIQLQRPRHLPLENGCLEQWFATGTLCSHNIGPQNSLDLVYLWVNGSDPIWQEQYSLTRASGLPERRTTAKRYTPEPPARHYRSQGSFKYALRSGVEAFTSKDKEDRRRVRKVHVLTADMPERFDETVKGRLGQIPDWLDKERIFGSSALERTALDPEYEGQGSIARSDEQPLLQWHFHSEVFRSPILPDVANCSAPGCSQSHSDEKWVEKVMPTFNSFNIENRMAWLNDLSEYRYALEVVQVNDDMFFGSWLSSADFHSPLYGSVFRLDHQFGLQVKPILMPSKVSDNGEWGGLQHANWLISQRFPLRPRNYLDHLPKAMGAPLLQEASIMFATDLNDAAQRHFRESTYGVGDISTAFLTTHMRIERWREALLWSWAVARLGAREQGMWGDQARNEIRDVLGLDKRSFEGAQKVQLRRAQRETLKDVSKNFAKAKWEPPSATSFRFSSMDGHLPRIPDDRLPHDDINECTIDLHDCFGSTFLTGEGVSSADMFKRVAFEKYQCGDCCE</sequence>
<dbReference type="EMBL" id="JASBWV010000007">
    <property type="protein sequence ID" value="KAJ9125713.1"/>
    <property type="molecule type" value="Genomic_DNA"/>
</dbReference>
<evidence type="ECO:0000313" key="1">
    <source>
        <dbReference type="EMBL" id="KAJ9125713.1"/>
    </source>
</evidence>
<reference evidence="1" key="1">
    <citation type="submission" date="2023-04" db="EMBL/GenBank/DDBJ databases">
        <title>Draft Genome sequencing of Naganishia species isolated from polar environments using Oxford Nanopore Technology.</title>
        <authorList>
            <person name="Leo P."/>
            <person name="Venkateswaran K."/>
        </authorList>
    </citation>
    <scope>NUCLEOTIDE SEQUENCE</scope>
    <source>
        <strain evidence="1">DBVPG 5303</strain>
    </source>
</reference>
<protein>
    <submittedName>
        <fullName evidence="1">Uncharacterized protein</fullName>
    </submittedName>
</protein>
<keyword evidence="2" id="KW-1185">Reference proteome</keyword>